<evidence type="ECO:0000256" key="1">
    <source>
        <dbReference type="ARBA" id="ARBA00004196"/>
    </source>
</evidence>
<keyword evidence="3" id="KW-1133">Transmembrane helix</keyword>
<dbReference type="EMBL" id="UFTA01000002">
    <property type="protein sequence ID" value="SUU92918.1"/>
    <property type="molecule type" value="Genomic_DNA"/>
</dbReference>
<dbReference type="InterPro" id="IPR042229">
    <property type="entry name" value="Listeria/Bacterioides_rpt_sf"/>
</dbReference>
<evidence type="ECO:0000313" key="4">
    <source>
        <dbReference type="EMBL" id="SUU92918.1"/>
    </source>
</evidence>
<evidence type="ECO:0000256" key="3">
    <source>
        <dbReference type="SAM" id="Phobius"/>
    </source>
</evidence>
<feature type="compositionally biased region" description="Polar residues" evidence="2">
    <location>
        <begin position="74"/>
        <end position="98"/>
    </location>
</feature>
<protein>
    <submittedName>
        <fullName evidence="4">Listeria-Bacteroides repeat domain (List_Bact_rpt)</fullName>
    </submittedName>
</protein>
<dbReference type="InterPro" id="IPR013378">
    <property type="entry name" value="InlB-like_B-rpt"/>
</dbReference>
<evidence type="ECO:0000313" key="5">
    <source>
        <dbReference type="Proteomes" id="UP000255124"/>
    </source>
</evidence>
<dbReference type="Proteomes" id="UP000255124">
    <property type="component" value="Unassembled WGS sequence"/>
</dbReference>
<feature type="compositionally biased region" description="Basic and acidic residues" evidence="2">
    <location>
        <begin position="321"/>
        <end position="330"/>
    </location>
</feature>
<name>A0A380WV75_9FIRM</name>
<feature type="compositionally biased region" description="Polar residues" evidence="2">
    <location>
        <begin position="28"/>
        <end position="41"/>
    </location>
</feature>
<accession>A0A380WV75</accession>
<feature type="transmembrane region" description="Helical" evidence="3">
    <location>
        <begin position="1513"/>
        <end position="1532"/>
    </location>
</feature>
<dbReference type="GO" id="GO:0030313">
    <property type="term" value="C:cell envelope"/>
    <property type="evidence" value="ECO:0007669"/>
    <property type="project" value="UniProtKB-SubCell"/>
</dbReference>
<gene>
    <name evidence="4" type="ORF">NCTC9810_01266</name>
</gene>
<proteinExistence type="predicted"/>
<dbReference type="RefSeq" id="WP_172540065.1">
    <property type="nucleotide sequence ID" value="NZ_UFTA01000002.1"/>
</dbReference>
<keyword evidence="3" id="KW-0812">Transmembrane</keyword>
<sequence>MKYKLMSAIMAFTMLVSSTIAPFVASKSYASASETEANTSIMEDKNDKKDQLSEEDARADLGEVKIDDKERPESQTNEEQSQVHTNDIENSTDQTDTTDLIEEKEKIINKSVVANLYIDRSYTRLSNKNINVKITGLMPENASIKAYEISNPPIDNQKESLISIGYEIFDKDNNIYNKKSSDKYKIEIKSDQLKEADQIFFYERNYDQSSFQESKDFIKTSDLIKLESKADEFVLAKEIEKKEDISKKEAKKDEKSALLADKDAKSDKEKLIDKKESTQAEDILENLTSPIVGKTNFSNENKNLDLINWKKDLLESLVASKENDSSKEQIKNNPSISKNDSKNIEKTEDKDDAQSKNKLQTNITDQSLEENLTYQQVLAEIYTDSSYSQKSNDQTSIKLSGNLPGYMRVKAYPVEIKIEGKEVLAAYDITIFDKDNNEYKVASTNDVKVQITNQKIQKAKDVEVYHKENEQAPEEKVAIDNKTMDTVMFSAESFSIYAVTDPNAPATRTYEFWILDENGKKQQLWDKQTIRNGQSLDKPQVPIFSDRGRYAGWFPINKQQDGSDEIEFFKPINFDTSVKSKTIDVTPKFIETAHIDFIDRKFITPDNIGNMQVPAGYTLKDGYYVNSAGERWYVDNIFKTRTQNMNEPIGRPNVPIIQTEKNQNLSTALENGFSHWSITPDGEPFDIENTPITRDLIAKQSKLSGEEQLTRLDLFAVYKKGHTLTFDTQGGTHVPKQFVVEGDKADMSKIDGPYRAGYKFKYWSLTPDGPEYPINDHVITKTKTLYAIWEPIQTTYKVNHYIENPDDQGYSLYKSETISGVMVGESTQDGDYFKNPSNDDIAKDLKSQQQFKDPEYYGLSDPTDDTKVIHADEEGNGITEINVYYARPRHKLTFYRLKDAGGGGRNYPLETFDNVKYGENTSKYWNIATETMRQRYNRPWIGRQDDPNGKELTSPPQMPNRDFEIFYKQDLGNVLWTLKFREIKPDGSIGFIKDEVFNAIHPDQVNYTGGATLPGYTYSHIDDKFMYDRNRDIGRAKEVYVNGEKTYELIVYYTRNNYDLNFVANNVDYKTQTNSVAYQENINKYVPKNLIVNQTRDKKGSLFKGWYDNPDFTGNPIDFTKYTMPAGEMTFYGKWESNKYRLRIYHQMTTPGETTNKDIYDEYSIDKNSYLSKDDERLTANKPVGLNYDPNKYKVVWYAFHGGQYEPYDFREPIKEDLFLYPVWNYREEGSQNYRPLQTVHTITYEGGQGNGEFVDPNRYLNNADAVVLAPYVDGKYNKGITKPDGKHFQGWLIKGNENAGLHRPGTTISVDRDITFVAQWGEYEYTTLELFDRKPNTNDQSSQKLKLKDNETVKLPIPEGVAGYKFTGWSTKENGGKVYDGGASIMVTDENLPNVLYGNWEKISNVLTIINKTSQDLTTKDNSINYEITYKLEGVEHKEEITIPNNSQKDISIPYGTNSLRIQSLAGQRVKYIYNGSEYDKDSLDVDSVNGDIKVIFETEPLPVPTGIIDNITPMVLMLALAIMGFAFRLYKKSLLKGGLDE</sequence>
<dbReference type="Gene3D" id="2.60.40.4270">
    <property type="entry name" value="Listeria-Bacteroides repeat domain"/>
    <property type="match status" value="3"/>
</dbReference>
<organism evidence="4 5">
    <name type="scientific">Anaerococcus octavius</name>
    <dbReference type="NCBI Taxonomy" id="54007"/>
    <lineage>
        <taxon>Bacteria</taxon>
        <taxon>Bacillati</taxon>
        <taxon>Bacillota</taxon>
        <taxon>Tissierellia</taxon>
        <taxon>Tissierellales</taxon>
        <taxon>Peptoniphilaceae</taxon>
        <taxon>Anaerococcus</taxon>
    </lineage>
</organism>
<feature type="compositionally biased region" description="Basic and acidic residues" evidence="2">
    <location>
        <begin position="42"/>
        <end position="73"/>
    </location>
</feature>
<comment type="subcellular location">
    <subcellularLocation>
        <location evidence="1">Cell envelope</location>
    </subcellularLocation>
</comment>
<evidence type="ECO:0000256" key="2">
    <source>
        <dbReference type="SAM" id="MobiDB-lite"/>
    </source>
</evidence>
<dbReference type="Pfam" id="PF09479">
    <property type="entry name" value="Flg_new"/>
    <property type="match status" value="3"/>
</dbReference>
<feature type="region of interest" description="Disordered" evidence="2">
    <location>
        <begin position="28"/>
        <end position="99"/>
    </location>
</feature>
<keyword evidence="3" id="KW-0472">Membrane</keyword>
<reference evidence="4 5" key="1">
    <citation type="submission" date="2018-06" db="EMBL/GenBank/DDBJ databases">
        <authorList>
            <consortium name="Pathogen Informatics"/>
            <person name="Doyle S."/>
        </authorList>
    </citation>
    <scope>NUCLEOTIDE SEQUENCE [LARGE SCALE GENOMIC DNA]</scope>
    <source>
        <strain evidence="4 5">NCTC9810</strain>
    </source>
</reference>
<feature type="region of interest" description="Disordered" evidence="2">
    <location>
        <begin position="320"/>
        <end position="364"/>
    </location>
</feature>
<feature type="compositionally biased region" description="Basic and acidic residues" evidence="2">
    <location>
        <begin position="339"/>
        <end position="355"/>
    </location>
</feature>